<evidence type="ECO:0000313" key="3">
    <source>
        <dbReference type="Proteomes" id="UP000261931"/>
    </source>
</evidence>
<dbReference type="EMBL" id="QVLS01000003">
    <property type="protein sequence ID" value="RFP80453.1"/>
    <property type="molecule type" value="Genomic_DNA"/>
</dbReference>
<feature type="signal peptide" evidence="1">
    <location>
        <begin position="1"/>
        <end position="19"/>
    </location>
</feature>
<proteinExistence type="predicted"/>
<evidence type="ECO:0000256" key="1">
    <source>
        <dbReference type="SAM" id="SignalP"/>
    </source>
</evidence>
<reference evidence="2 3" key="1">
    <citation type="submission" date="2018-08" db="EMBL/GenBank/DDBJ databases">
        <title>Hydrogenophaga sp. LA-38 isolated from sludge.</title>
        <authorList>
            <person name="Im W.-T."/>
        </authorList>
    </citation>
    <scope>NUCLEOTIDE SEQUENCE [LARGE SCALE GENOMIC DNA]</scope>
    <source>
        <strain evidence="2 3">LA-38</strain>
    </source>
</reference>
<name>A0A372EM31_9BURK</name>
<gene>
    <name evidence="2" type="ORF">DY262_08430</name>
</gene>
<organism evidence="2 3">
    <name type="scientific">Hydrogenophaga borbori</name>
    <dbReference type="NCBI Taxonomy" id="2294117"/>
    <lineage>
        <taxon>Bacteria</taxon>
        <taxon>Pseudomonadati</taxon>
        <taxon>Pseudomonadota</taxon>
        <taxon>Betaproteobacteria</taxon>
        <taxon>Burkholderiales</taxon>
        <taxon>Comamonadaceae</taxon>
        <taxon>Hydrogenophaga</taxon>
    </lineage>
</organism>
<accession>A0A372EM31</accession>
<protein>
    <submittedName>
        <fullName evidence="2">Uncharacterized protein</fullName>
    </submittedName>
</protein>
<comment type="caution">
    <text evidence="2">The sequence shown here is derived from an EMBL/GenBank/DDBJ whole genome shotgun (WGS) entry which is preliminary data.</text>
</comment>
<dbReference type="RefSeq" id="WP_116958474.1">
    <property type="nucleotide sequence ID" value="NZ_QVLS01000003.1"/>
</dbReference>
<feature type="chain" id="PRO_5016819075" evidence="1">
    <location>
        <begin position="20"/>
        <end position="236"/>
    </location>
</feature>
<evidence type="ECO:0000313" key="2">
    <source>
        <dbReference type="EMBL" id="RFP80453.1"/>
    </source>
</evidence>
<dbReference type="AlphaFoldDB" id="A0A372EM31"/>
<keyword evidence="1" id="KW-0732">Signal</keyword>
<keyword evidence="3" id="KW-1185">Reference proteome</keyword>
<sequence>MQRIVLALTFLLVAVGARAADGDPLPARSVLLIPAGDPVEYTVTVRTAATMLFPLASLGALSDGRQKTKDLTALMRTHAPGHGLFFAERVAHRLRAAGYEVRVLESIARRPDDPDNVDIENLAFDEDVGLQLGFDAIGFHSGMGTQAYVPKLNVDVHSFPRGAQWYPYSTTLFFGVDARPNEDWAIVAPAEASFPSFEALISGPGAVDAVYRQALDQLAERVATQFQAQSPLKAAP</sequence>
<dbReference type="Proteomes" id="UP000261931">
    <property type="component" value="Unassembled WGS sequence"/>
</dbReference>